<accession>W9CH11</accession>
<dbReference type="EMBL" id="AYSA01000197">
    <property type="protein sequence ID" value="ESZ95243.1"/>
    <property type="molecule type" value="Genomic_DNA"/>
</dbReference>
<evidence type="ECO:0000313" key="2">
    <source>
        <dbReference type="Proteomes" id="UP000019487"/>
    </source>
</evidence>
<protein>
    <submittedName>
        <fullName evidence="1">Uncharacterized protein</fullName>
    </submittedName>
</protein>
<reference evidence="1 2" key="1">
    <citation type="journal article" date="2014" name="Genome Announc.">
        <title>Draft genome sequence of Sclerotinia borealis, a psychrophilic plant pathogenic fungus.</title>
        <authorList>
            <person name="Mardanov A.V."/>
            <person name="Beletsky A.V."/>
            <person name="Kadnikov V.V."/>
            <person name="Ignatov A.N."/>
            <person name="Ravin N.V."/>
        </authorList>
    </citation>
    <scope>NUCLEOTIDE SEQUENCE [LARGE SCALE GENOMIC DNA]</scope>
    <source>
        <strain evidence="2">F-4157</strain>
    </source>
</reference>
<dbReference type="HOGENOM" id="CLU_2122498_0_0_1"/>
<dbReference type="AlphaFoldDB" id="W9CH11"/>
<gene>
    <name evidence="1" type="ORF">SBOR_4355</name>
</gene>
<keyword evidence="2" id="KW-1185">Reference proteome</keyword>
<proteinExistence type="predicted"/>
<name>W9CH11_SCLBF</name>
<dbReference type="Proteomes" id="UP000019487">
    <property type="component" value="Unassembled WGS sequence"/>
</dbReference>
<evidence type="ECO:0000313" key="1">
    <source>
        <dbReference type="EMBL" id="ESZ95243.1"/>
    </source>
</evidence>
<organism evidence="1 2">
    <name type="scientific">Sclerotinia borealis (strain F-4128)</name>
    <dbReference type="NCBI Taxonomy" id="1432307"/>
    <lineage>
        <taxon>Eukaryota</taxon>
        <taxon>Fungi</taxon>
        <taxon>Dikarya</taxon>
        <taxon>Ascomycota</taxon>
        <taxon>Pezizomycotina</taxon>
        <taxon>Leotiomycetes</taxon>
        <taxon>Helotiales</taxon>
        <taxon>Sclerotiniaceae</taxon>
        <taxon>Sclerotinia</taxon>
    </lineage>
</organism>
<sequence>MGIRGAFGCLHVLRKDDSGLPRMAFLEELTSFGTERLGCTFKGTQLSDPQRLKIVSFQGSSPKGKPTTRVVPSFLSRKLMLIQSSMGFNDELVQIDVGIGGSPENRTLTGVVDV</sequence>
<comment type="caution">
    <text evidence="1">The sequence shown here is derived from an EMBL/GenBank/DDBJ whole genome shotgun (WGS) entry which is preliminary data.</text>
</comment>